<dbReference type="Gene3D" id="3.30.870.10">
    <property type="entry name" value="Endonuclease Chain A"/>
    <property type="match status" value="1"/>
</dbReference>
<sequence>MIYLLVTIGGVGLLIIGLYLMSFGFGVPPSFGLFFLGLCLSVMGMLMIALFAGGIDLQSLKIETTPKIPRRKPRKEKKPTRRPRPGVMEKLKTEIKPKKETPTKKPKKEKGTNFVKERLRSLKRRYMDDVEGVDAVIEERMSPFVGVLDKMKSTIIWSFDAFDVQDTMRDILTGANESIILMYPWIRNLDISILKKFMDTKSRVIIQEASLDDDASVELIKLLMDNNVDIRTMPHIHTVAAVVDNKKGLIISTDPIYDSFEVGVVYDDRRSIKEIEKLFEKAWSLSKEISIGG</sequence>
<protein>
    <submittedName>
        <fullName evidence="3">Uncharacterized protein</fullName>
    </submittedName>
</protein>
<dbReference type="Proteomes" id="UP000831817">
    <property type="component" value="Chromosome"/>
</dbReference>
<feature type="region of interest" description="Disordered" evidence="1">
    <location>
        <begin position="66"/>
        <end position="112"/>
    </location>
</feature>
<evidence type="ECO:0000256" key="1">
    <source>
        <dbReference type="SAM" id="MobiDB-lite"/>
    </source>
</evidence>
<feature type="compositionally biased region" description="Basic residues" evidence="1">
    <location>
        <begin position="68"/>
        <end position="84"/>
    </location>
</feature>
<organism evidence="3 4">
    <name type="scientific">Methanothermobacter tenebrarum</name>
    <dbReference type="NCBI Taxonomy" id="680118"/>
    <lineage>
        <taxon>Archaea</taxon>
        <taxon>Methanobacteriati</taxon>
        <taxon>Methanobacteriota</taxon>
        <taxon>Methanomada group</taxon>
        <taxon>Methanobacteria</taxon>
        <taxon>Methanobacteriales</taxon>
        <taxon>Methanobacteriaceae</taxon>
        <taxon>Methanothermobacter</taxon>
    </lineage>
</organism>
<feature type="compositionally biased region" description="Basic and acidic residues" evidence="1">
    <location>
        <begin position="87"/>
        <end position="112"/>
    </location>
</feature>
<keyword evidence="2" id="KW-0812">Transmembrane</keyword>
<proteinExistence type="predicted"/>
<feature type="transmembrane region" description="Helical" evidence="2">
    <location>
        <begin position="5"/>
        <end position="25"/>
    </location>
</feature>
<gene>
    <name evidence="3" type="ORF">MTTB_11560</name>
</gene>
<dbReference type="EMBL" id="AP025698">
    <property type="protein sequence ID" value="BDH79777.1"/>
    <property type="molecule type" value="Genomic_DNA"/>
</dbReference>
<name>A0ABN6PC16_9EURY</name>
<accession>A0ABN6PC16</accession>
<dbReference type="SUPFAM" id="SSF56024">
    <property type="entry name" value="Phospholipase D/nuclease"/>
    <property type="match status" value="1"/>
</dbReference>
<evidence type="ECO:0000256" key="2">
    <source>
        <dbReference type="SAM" id="Phobius"/>
    </source>
</evidence>
<keyword evidence="2" id="KW-1133">Transmembrane helix</keyword>
<keyword evidence="2" id="KW-0472">Membrane</keyword>
<reference evidence="3 4" key="1">
    <citation type="submission" date="2022-04" db="EMBL/GenBank/DDBJ databases">
        <title>Complete genome of Methanothermobacter tenebrarum strain RMAS.</title>
        <authorList>
            <person name="Nakamura K."/>
            <person name="Oshima K."/>
            <person name="Hattori M."/>
            <person name="Kamagata Y."/>
            <person name="Takamizawa K."/>
        </authorList>
    </citation>
    <scope>NUCLEOTIDE SEQUENCE [LARGE SCALE GENOMIC DNA]</scope>
    <source>
        <strain evidence="3 4">RMAS</strain>
    </source>
</reference>
<evidence type="ECO:0000313" key="3">
    <source>
        <dbReference type="EMBL" id="BDH79777.1"/>
    </source>
</evidence>
<evidence type="ECO:0000313" key="4">
    <source>
        <dbReference type="Proteomes" id="UP000831817"/>
    </source>
</evidence>
<feature type="transmembrane region" description="Helical" evidence="2">
    <location>
        <begin position="31"/>
        <end position="52"/>
    </location>
</feature>
<keyword evidence="4" id="KW-1185">Reference proteome</keyword>